<comment type="caution">
    <text evidence="13">The sequence shown here is derived from an EMBL/GenBank/DDBJ whole genome shotgun (WGS) entry which is preliminary data.</text>
</comment>
<reference evidence="13 14" key="1">
    <citation type="journal article" date="2016" name="Front. Microbiol.">
        <title>Comprehensive Phylogenetic Analysis of Bovine Non-aureus Staphylococci Species Based on Whole-Genome Sequencing.</title>
        <authorList>
            <person name="Naushad S."/>
            <person name="Barkema H.W."/>
            <person name="Luby C."/>
            <person name="Condas L.A."/>
            <person name="Nobrega D.B."/>
            <person name="Carson D.A."/>
            <person name="De Buck J."/>
        </authorList>
    </citation>
    <scope>NUCLEOTIDE SEQUENCE [LARGE SCALE GENOMIC DNA]</scope>
    <source>
        <strain evidence="13 14">SNUC 993</strain>
    </source>
</reference>
<evidence type="ECO:0000259" key="12">
    <source>
        <dbReference type="PROSITE" id="PS50106"/>
    </source>
</evidence>
<dbReference type="InterPro" id="IPR041489">
    <property type="entry name" value="PDZ_6"/>
</dbReference>
<dbReference type="InterPro" id="IPR004447">
    <property type="entry name" value="Peptidase_S41A"/>
</dbReference>
<dbReference type="InterPro" id="IPR036034">
    <property type="entry name" value="PDZ_sf"/>
</dbReference>
<evidence type="ECO:0000256" key="4">
    <source>
        <dbReference type="ARBA" id="ARBA00022670"/>
    </source>
</evidence>
<evidence type="ECO:0000256" key="5">
    <source>
        <dbReference type="ARBA" id="ARBA00022692"/>
    </source>
</evidence>
<evidence type="ECO:0000256" key="2">
    <source>
        <dbReference type="ARBA" id="ARBA00009179"/>
    </source>
</evidence>
<dbReference type="SUPFAM" id="SSF47090">
    <property type="entry name" value="PGBD-like"/>
    <property type="match status" value="1"/>
</dbReference>
<evidence type="ECO:0000256" key="6">
    <source>
        <dbReference type="ARBA" id="ARBA00022801"/>
    </source>
</evidence>
<evidence type="ECO:0000256" key="9">
    <source>
        <dbReference type="RuleBase" id="RU004404"/>
    </source>
</evidence>
<gene>
    <name evidence="13" type="ORF">BU607_09040</name>
</gene>
<keyword evidence="6 9" id="KW-0378">Hydrolase</keyword>
<evidence type="ECO:0000313" key="14">
    <source>
        <dbReference type="Proteomes" id="UP000242694"/>
    </source>
</evidence>
<dbReference type="Pfam" id="PF17820">
    <property type="entry name" value="PDZ_6"/>
    <property type="match status" value="1"/>
</dbReference>
<dbReference type="PANTHER" id="PTHR32060">
    <property type="entry name" value="TAIL-SPECIFIC PROTEASE"/>
    <property type="match status" value="1"/>
</dbReference>
<feature type="transmembrane region" description="Helical" evidence="11">
    <location>
        <begin position="34"/>
        <end position="56"/>
    </location>
</feature>
<dbReference type="CDD" id="cd07560">
    <property type="entry name" value="Peptidase_S41_CPP"/>
    <property type="match status" value="1"/>
</dbReference>
<dbReference type="GO" id="GO:0008233">
    <property type="term" value="F:peptidase activity"/>
    <property type="evidence" value="ECO:0007669"/>
    <property type="project" value="UniProtKB-KW"/>
</dbReference>
<feature type="domain" description="PDZ" evidence="12">
    <location>
        <begin position="119"/>
        <end position="201"/>
    </location>
</feature>
<dbReference type="InterPro" id="IPR005151">
    <property type="entry name" value="Tail-specific_protease"/>
</dbReference>
<dbReference type="Gene3D" id="2.30.42.10">
    <property type="match status" value="1"/>
</dbReference>
<dbReference type="Gene3D" id="1.10.101.10">
    <property type="entry name" value="PGBD-like superfamily/PGBD"/>
    <property type="match status" value="1"/>
</dbReference>
<feature type="compositionally biased region" description="Basic and acidic residues" evidence="10">
    <location>
        <begin position="7"/>
        <end position="22"/>
    </location>
</feature>
<dbReference type="Gene3D" id="3.90.226.10">
    <property type="entry name" value="2-enoyl-CoA Hydratase, Chain A, domain 1"/>
    <property type="match status" value="1"/>
</dbReference>
<name>A0ABX5ICT6_9STAP</name>
<dbReference type="InterPro" id="IPR002477">
    <property type="entry name" value="Peptidoglycan-bd-like"/>
</dbReference>
<proteinExistence type="inferred from homology"/>
<dbReference type="InterPro" id="IPR029045">
    <property type="entry name" value="ClpP/crotonase-like_dom_sf"/>
</dbReference>
<dbReference type="InterPro" id="IPR036365">
    <property type="entry name" value="PGBD-like_sf"/>
</dbReference>
<dbReference type="InterPro" id="IPR036366">
    <property type="entry name" value="PGBDSf"/>
</dbReference>
<dbReference type="Proteomes" id="UP000242694">
    <property type="component" value="Unassembled WGS sequence"/>
</dbReference>
<dbReference type="SUPFAM" id="SSF52096">
    <property type="entry name" value="ClpP/crotonase"/>
    <property type="match status" value="1"/>
</dbReference>
<dbReference type="CDD" id="cd06782">
    <property type="entry name" value="cpPDZ_CPP-like"/>
    <property type="match status" value="1"/>
</dbReference>
<dbReference type="Pfam" id="PF03572">
    <property type="entry name" value="Peptidase_S41"/>
    <property type="match status" value="1"/>
</dbReference>
<dbReference type="InterPro" id="IPR001478">
    <property type="entry name" value="PDZ"/>
</dbReference>
<evidence type="ECO:0000256" key="7">
    <source>
        <dbReference type="ARBA" id="ARBA00022825"/>
    </source>
</evidence>
<comment type="similarity">
    <text evidence="2 9">Belongs to the peptidase S41A family.</text>
</comment>
<dbReference type="Pfam" id="PF01471">
    <property type="entry name" value="PG_binding_1"/>
    <property type="match status" value="1"/>
</dbReference>
<keyword evidence="4 9" id="KW-0645">Protease</keyword>
<dbReference type="Gene3D" id="3.30.750.44">
    <property type="match status" value="1"/>
</dbReference>
<evidence type="ECO:0000313" key="13">
    <source>
        <dbReference type="EMBL" id="PTH14862.1"/>
    </source>
</evidence>
<dbReference type="SUPFAM" id="SSF50156">
    <property type="entry name" value="PDZ domain-like"/>
    <property type="match status" value="1"/>
</dbReference>
<keyword evidence="11" id="KW-0472">Membrane</keyword>
<dbReference type="SMART" id="SM00245">
    <property type="entry name" value="TSPc"/>
    <property type="match status" value="1"/>
</dbReference>
<keyword evidence="8 11" id="KW-1133">Transmembrane helix</keyword>
<dbReference type="GO" id="GO:0006508">
    <property type="term" value="P:proteolysis"/>
    <property type="evidence" value="ECO:0007669"/>
    <property type="project" value="UniProtKB-KW"/>
</dbReference>
<keyword evidence="7 9" id="KW-0720">Serine protease</keyword>
<dbReference type="PANTHER" id="PTHR32060:SF30">
    <property type="entry name" value="CARBOXY-TERMINAL PROCESSING PROTEASE CTPA"/>
    <property type="match status" value="1"/>
</dbReference>
<keyword evidence="14" id="KW-1185">Reference proteome</keyword>
<evidence type="ECO:0000256" key="11">
    <source>
        <dbReference type="SAM" id="Phobius"/>
    </source>
</evidence>
<comment type="subcellular location">
    <subcellularLocation>
        <location evidence="1">Cell membrane</location>
        <topology evidence="1">Single-pass membrane protein</topology>
    </subcellularLocation>
</comment>
<protein>
    <recommendedName>
        <fullName evidence="3">Probable CtpA-like serine protease</fullName>
    </recommendedName>
</protein>
<evidence type="ECO:0000256" key="8">
    <source>
        <dbReference type="ARBA" id="ARBA00022989"/>
    </source>
</evidence>
<evidence type="ECO:0000256" key="3">
    <source>
        <dbReference type="ARBA" id="ARBA00022029"/>
    </source>
</evidence>
<feature type="region of interest" description="Disordered" evidence="10">
    <location>
        <begin position="1"/>
        <end position="24"/>
    </location>
</feature>
<organism evidence="13 14">
    <name type="scientific">Staphylococcus auricularis</name>
    <dbReference type="NCBI Taxonomy" id="29379"/>
    <lineage>
        <taxon>Bacteria</taxon>
        <taxon>Bacillati</taxon>
        <taxon>Bacillota</taxon>
        <taxon>Bacilli</taxon>
        <taxon>Bacillales</taxon>
        <taxon>Staphylococcaceae</taxon>
        <taxon>Staphylococcus</taxon>
    </lineage>
</organism>
<evidence type="ECO:0000256" key="1">
    <source>
        <dbReference type="ARBA" id="ARBA00004162"/>
    </source>
</evidence>
<dbReference type="PROSITE" id="PS50106">
    <property type="entry name" value="PDZ"/>
    <property type="match status" value="1"/>
</dbReference>
<evidence type="ECO:0000256" key="10">
    <source>
        <dbReference type="SAM" id="MobiDB-lite"/>
    </source>
</evidence>
<dbReference type="Pfam" id="PF22694">
    <property type="entry name" value="CtpB_N-like"/>
    <property type="match status" value="1"/>
</dbReference>
<dbReference type="NCBIfam" id="TIGR00225">
    <property type="entry name" value="prc"/>
    <property type="match status" value="1"/>
</dbReference>
<dbReference type="InterPro" id="IPR055210">
    <property type="entry name" value="CtpA/B_N"/>
</dbReference>
<accession>A0ABX5ICT6</accession>
<dbReference type="EMBL" id="PZDI01000051">
    <property type="protein sequence ID" value="PTH14862.1"/>
    <property type="molecule type" value="Genomic_DNA"/>
</dbReference>
<sequence length="491" mass="54475">MILTQTEHQHDENNQDNNENKNKSGIHTFKTSQLWLLALVIILITVILTVAATLFVSHKLTGLDADQRDDISKIENVYKTLSDDYYKGTTSNQLTESAINGMVKSLKDPYSEYMTKDETESFNEDVSGDFVGIGAEMQKKDDQIQITSPMKGSPAEKAGIQPKDVVEKVNGKSVKGKPLESIVQEVRGKKGTTVTLTVKRGSDSHDIKIKRDKIHVKSVDYDTKGDIAIITINKFQSSTAAELKSAVLKAHKAGKKDLVLDLRNNPGGLLDEAVKMANIFIDKDKTVVKLQKGKQTEAIPAPNDKVKETEDMNVSVLINEGSASASEVFTGALKDYGIAKVYGSKSFGKGIVQTTKEFDDGSLLKFTNMKWLTPEGHYIHGKGIKPDVKIDPPAYQSLNVIPSDETFKQGDQNKHIKTMKVGLKALDYHIDNQSTQYDDELVDAVKAFQQQHDLDVTGEFNKKTNEKFTQLLVEKANDDDVVLDKLLERLK</sequence>
<keyword evidence="5 11" id="KW-0812">Transmembrane</keyword>
<dbReference type="SMART" id="SM00228">
    <property type="entry name" value="PDZ"/>
    <property type="match status" value="1"/>
</dbReference>